<evidence type="ECO:0000313" key="1">
    <source>
        <dbReference type="EMBL" id="OGN13819.1"/>
    </source>
</evidence>
<proteinExistence type="predicted"/>
<dbReference type="Proteomes" id="UP000176581">
    <property type="component" value="Unassembled WGS sequence"/>
</dbReference>
<dbReference type="AlphaFoldDB" id="A0A1F8FNC3"/>
<reference evidence="1 2" key="1">
    <citation type="journal article" date="2016" name="Nat. Commun.">
        <title>Thousands of microbial genomes shed light on interconnected biogeochemical processes in an aquifer system.</title>
        <authorList>
            <person name="Anantharaman K."/>
            <person name="Brown C.T."/>
            <person name="Hug L.A."/>
            <person name="Sharon I."/>
            <person name="Castelle C.J."/>
            <person name="Probst A.J."/>
            <person name="Thomas B.C."/>
            <person name="Singh A."/>
            <person name="Wilkins M.J."/>
            <person name="Karaoz U."/>
            <person name="Brodie E.L."/>
            <person name="Williams K.H."/>
            <person name="Hubbard S.S."/>
            <person name="Banfield J.F."/>
        </authorList>
    </citation>
    <scope>NUCLEOTIDE SEQUENCE [LARGE SCALE GENOMIC DNA]</scope>
</reference>
<accession>A0A1F8FNC3</accession>
<gene>
    <name evidence="1" type="ORF">A3J47_03755</name>
</gene>
<protein>
    <submittedName>
        <fullName evidence="1">Uncharacterized protein</fullName>
    </submittedName>
</protein>
<organism evidence="1 2">
    <name type="scientific">Candidatus Yanofskybacteria bacterium RIFCSPHIGHO2_02_FULL_43_22</name>
    <dbReference type="NCBI Taxonomy" id="1802681"/>
    <lineage>
        <taxon>Bacteria</taxon>
        <taxon>Candidatus Yanofskyibacteriota</taxon>
    </lineage>
</organism>
<dbReference type="EMBL" id="MGJV01000035">
    <property type="protein sequence ID" value="OGN13819.1"/>
    <property type="molecule type" value="Genomic_DNA"/>
</dbReference>
<name>A0A1F8FNC3_9BACT</name>
<comment type="caution">
    <text evidence="1">The sequence shown here is derived from an EMBL/GenBank/DDBJ whole genome shotgun (WGS) entry which is preliminary data.</text>
</comment>
<sequence length="133" mass="15119">MFRKESPVQKIARLTSNQFPSLSTSGTNVDQLIRFVLAKRSALESAKRKKADPGNDARDVSMTSGLLKTLSNKALGEIADLGRSDIHRRLQEKTYPFSRLNKKTRETLLYLPNSWVRDGAVWQLNLRKQYVAN</sequence>
<evidence type="ECO:0000313" key="2">
    <source>
        <dbReference type="Proteomes" id="UP000176581"/>
    </source>
</evidence>